<dbReference type="Gene3D" id="3.90.320.10">
    <property type="match status" value="1"/>
</dbReference>
<evidence type="ECO:0000259" key="1">
    <source>
        <dbReference type="Pfam" id="PF12705"/>
    </source>
</evidence>
<dbReference type="InterPro" id="IPR038726">
    <property type="entry name" value="PDDEXK_AddAB-type"/>
</dbReference>
<proteinExistence type="predicted"/>
<dbReference type="InterPro" id="IPR011604">
    <property type="entry name" value="PDDEXK-like_dom_sf"/>
</dbReference>
<accession>A0A382MXS8</accession>
<sequence>MTDELKKKGFRTRVSSFYRKGKNEPFKISRSKFNNFLDCKRCFYLDRVKGLKEPGMPGWALNSAVDALLKKEFDVHRKNKTSHPIMKKYKLNFVPFQHKDIDVWRDARSGGISYLDQNANLIIHGGVDDIWFNNDTEELVVVDYKSQSTNEPVKTESYLTNKYHQGYKIQMDIYVHILRNMDFKVSDTTYFMVCNGEKSFDKFDNKINFTTTLVPYKANSKWIPAKIKEMKEVLDQEKIPEINSDCEKCIYLNTNKYYIDG</sequence>
<reference evidence="2" key="1">
    <citation type="submission" date="2018-05" db="EMBL/GenBank/DDBJ databases">
        <authorList>
            <person name="Lanie J.A."/>
            <person name="Ng W.-L."/>
            <person name="Kazmierczak K.M."/>
            <person name="Andrzejewski T.M."/>
            <person name="Davidsen T.M."/>
            <person name="Wayne K.J."/>
            <person name="Tettelin H."/>
            <person name="Glass J.I."/>
            <person name="Rusch D."/>
            <person name="Podicherti R."/>
            <person name="Tsui H.-C.T."/>
            <person name="Winkler M.E."/>
        </authorList>
    </citation>
    <scope>NUCLEOTIDE SEQUENCE</scope>
</reference>
<name>A0A382MXS8_9ZZZZ</name>
<gene>
    <name evidence="2" type="ORF">METZ01_LOCUS305789</name>
</gene>
<protein>
    <recommendedName>
        <fullName evidence="1">PD-(D/E)XK endonuclease-like domain-containing protein</fullName>
    </recommendedName>
</protein>
<feature type="domain" description="PD-(D/E)XK endonuclease-like" evidence="1">
    <location>
        <begin position="97"/>
        <end position="251"/>
    </location>
</feature>
<dbReference type="EMBL" id="UINC01096224">
    <property type="protein sequence ID" value="SVC52935.1"/>
    <property type="molecule type" value="Genomic_DNA"/>
</dbReference>
<dbReference type="AlphaFoldDB" id="A0A382MXS8"/>
<dbReference type="InterPro" id="IPR011335">
    <property type="entry name" value="Restrct_endonuc-II-like"/>
</dbReference>
<evidence type="ECO:0000313" key="2">
    <source>
        <dbReference type="EMBL" id="SVC52935.1"/>
    </source>
</evidence>
<dbReference type="Pfam" id="PF12705">
    <property type="entry name" value="PDDEXK_1"/>
    <property type="match status" value="1"/>
</dbReference>
<organism evidence="2">
    <name type="scientific">marine metagenome</name>
    <dbReference type="NCBI Taxonomy" id="408172"/>
    <lineage>
        <taxon>unclassified sequences</taxon>
        <taxon>metagenomes</taxon>
        <taxon>ecological metagenomes</taxon>
    </lineage>
</organism>
<dbReference type="SUPFAM" id="SSF52980">
    <property type="entry name" value="Restriction endonuclease-like"/>
    <property type="match status" value="1"/>
</dbReference>